<accession>A0A4V6D736</accession>
<sequence>MYTKVCITLKFSSRIDGINLRACSPSGSIVSGLGKTPQGDIVASEAFWDKHTKKQPERKKLKYSPPECLEDLEVMFEGIIVDG</sequence>
<protein>
    <submittedName>
        <fullName evidence="1">Uncharacterized protein</fullName>
    </submittedName>
</protein>
<dbReference type="Proteomes" id="UP000298652">
    <property type="component" value="Chromosome 5"/>
</dbReference>
<gene>
    <name evidence="1" type="ORF">SEVIR_5G319000v2</name>
</gene>
<evidence type="ECO:0000313" key="2">
    <source>
        <dbReference type="Proteomes" id="UP000298652"/>
    </source>
</evidence>
<dbReference type="Gramene" id="TKW16736">
    <property type="protein sequence ID" value="TKW16736"/>
    <property type="gene ID" value="SEVIR_5G319000v2"/>
</dbReference>
<organism evidence="1 2">
    <name type="scientific">Setaria viridis</name>
    <name type="common">Green bristlegrass</name>
    <name type="synonym">Setaria italica subsp. viridis</name>
    <dbReference type="NCBI Taxonomy" id="4556"/>
    <lineage>
        <taxon>Eukaryota</taxon>
        <taxon>Viridiplantae</taxon>
        <taxon>Streptophyta</taxon>
        <taxon>Embryophyta</taxon>
        <taxon>Tracheophyta</taxon>
        <taxon>Spermatophyta</taxon>
        <taxon>Magnoliopsida</taxon>
        <taxon>Liliopsida</taxon>
        <taxon>Poales</taxon>
        <taxon>Poaceae</taxon>
        <taxon>PACMAD clade</taxon>
        <taxon>Panicoideae</taxon>
        <taxon>Panicodae</taxon>
        <taxon>Paniceae</taxon>
        <taxon>Cenchrinae</taxon>
        <taxon>Setaria</taxon>
    </lineage>
</organism>
<dbReference type="AlphaFoldDB" id="A0A4V6D736"/>
<proteinExistence type="predicted"/>
<keyword evidence="2" id="KW-1185">Reference proteome</keyword>
<reference evidence="1" key="1">
    <citation type="submission" date="2019-03" db="EMBL/GenBank/DDBJ databases">
        <title>WGS assembly of Setaria viridis.</title>
        <authorList>
            <person name="Huang P."/>
            <person name="Jenkins J."/>
            <person name="Grimwood J."/>
            <person name="Barry K."/>
            <person name="Healey A."/>
            <person name="Mamidi S."/>
            <person name="Sreedasyam A."/>
            <person name="Shu S."/>
            <person name="Feldman M."/>
            <person name="Wu J."/>
            <person name="Yu Y."/>
            <person name="Chen C."/>
            <person name="Johnson J."/>
            <person name="Rokhsar D."/>
            <person name="Baxter I."/>
            <person name="Schmutz J."/>
            <person name="Brutnell T."/>
            <person name="Kellogg E."/>
        </authorList>
    </citation>
    <scope>NUCLEOTIDE SEQUENCE [LARGE SCALE GENOMIC DNA]</scope>
</reference>
<dbReference type="EMBL" id="CM016556">
    <property type="protein sequence ID" value="TKW16736.1"/>
    <property type="molecule type" value="Genomic_DNA"/>
</dbReference>
<evidence type="ECO:0000313" key="1">
    <source>
        <dbReference type="EMBL" id="TKW16736.1"/>
    </source>
</evidence>
<name>A0A4V6D736_SETVI</name>